<comment type="caution">
    <text evidence="2">The sequence shown here is derived from an EMBL/GenBank/DDBJ whole genome shotgun (WGS) entry which is preliminary data.</text>
</comment>
<dbReference type="AlphaFoldDB" id="A0A074M7G3"/>
<gene>
    <name evidence="2" type="ORF">EL26_18135</name>
</gene>
<evidence type="ECO:0000256" key="1">
    <source>
        <dbReference type="ARBA" id="ARBA00005721"/>
    </source>
</evidence>
<name>A0A074M7G3_9BACL</name>
<dbReference type="OrthoDB" id="9791482at2"/>
<dbReference type="eggNOG" id="COG1302">
    <property type="taxonomic scope" value="Bacteria"/>
</dbReference>
<evidence type="ECO:0000313" key="2">
    <source>
        <dbReference type="EMBL" id="KEO81947.1"/>
    </source>
</evidence>
<accession>A0A074M7G3</accession>
<keyword evidence="3" id="KW-1185">Reference proteome</keyword>
<dbReference type="Proteomes" id="UP000027931">
    <property type="component" value="Unassembled WGS sequence"/>
</dbReference>
<dbReference type="RefSeq" id="WP_038091728.1">
    <property type="nucleotide sequence ID" value="NZ_JMIR01000030.1"/>
</dbReference>
<comment type="similarity">
    <text evidence="1">Belongs to the asp23 family.</text>
</comment>
<dbReference type="PANTHER" id="PTHR34297">
    <property type="entry name" value="HYPOTHETICAL CYTOSOLIC PROTEIN-RELATED"/>
    <property type="match status" value="1"/>
</dbReference>
<evidence type="ECO:0008006" key="4">
    <source>
        <dbReference type="Google" id="ProtNLM"/>
    </source>
</evidence>
<proteinExistence type="inferred from homology"/>
<organism evidence="2 3">
    <name type="scientific">Tumebacillus flagellatus</name>
    <dbReference type="NCBI Taxonomy" id="1157490"/>
    <lineage>
        <taxon>Bacteria</taxon>
        <taxon>Bacillati</taxon>
        <taxon>Bacillota</taxon>
        <taxon>Bacilli</taxon>
        <taxon>Bacillales</taxon>
        <taxon>Alicyclobacillaceae</taxon>
        <taxon>Tumebacillus</taxon>
    </lineage>
</organism>
<evidence type="ECO:0000313" key="3">
    <source>
        <dbReference type="Proteomes" id="UP000027931"/>
    </source>
</evidence>
<dbReference type="Pfam" id="PF03780">
    <property type="entry name" value="Asp23"/>
    <property type="match status" value="1"/>
</dbReference>
<dbReference type="PANTHER" id="PTHR34297:SF2">
    <property type="entry name" value="ASP23_GLS24 FAMILY ENVELOPE STRESS RESPONSE PROTEIN"/>
    <property type="match status" value="1"/>
</dbReference>
<protein>
    <recommendedName>
        <fullName evidence="4">Alkaline-shock protein</fullName>
    </recommendedName>
</protein>
<dbReference type="STRING" id="1157490.EL26_18135"/>
<dbReference type="InterPro" id="IPR005531">
    <property type="entry name" value="Asp23"/>
</dbReference>
<sequence length="121" mass="13334">MPKVIVTELGKIEIAEDVIAMVAGHAALDCYGLVGMASRKQVKDSITELLGRENLSRGVQVRTEGDEVIVDMYIIVSYGTRISEVAHNVMDKVKYTLQNYLGLKVEQVNVIVQGVRVTGER</sequence>
<reference evidence="2 3" key="1">
    <citation type="journal article" date="2013" name="Int. J. Syst. Evol. Microbiol.">
        <title>Tumebacillus flagellatus sp. nov., an alpha-amylase/pullulanase-producing bacterium isolated from cassava wastewater.</title>
        <authorList>
            <person name="Wang Q."/>
            <person name="Xie N."/>
            <person name="Qin Y."/>
            <person name="Shen N."/>
            <person name="Zhu J."/>
            <person name="Mi H."/>
            <person name="Huang R."/>
        </authorList>
    </citation>
    <scope>NUCLEOTIDE SEQUENCE [LARGE SCALE GENOMIC DNA]</scope>
    <source>
        <strain evidence="2 3">GST4</strain>
    </source>
</reference>
<dbReference type="EMBL" id="JMIR01000030">
    <property type="protein sequence ID" value="KEO81947.1"/>
    <property type="molecule type" value="Genomic_DNA"/>
</dbReference>